<proteinExistence type="inferred from homology"/>
<dbReference type="Pfam" id="PF01408">
    <property type="entry name" value="GFO_IDH_MocA"/>
    <property type="match status" value="1"/>
</dbReference>
<dbReference type="SUPFAM" id="SSF55347">
    <property type="entry name" value="Glyceraldehyde-3-phosphate dehydrogenase-like, C-terminal domain"/>
    <property type="match status" value="1"/>
</dbReference>
<dbReference type="InterPro" id="IPR000683">
    <property type="entry name" value="Gfo/Idh/MocA-like_OxRdtase_N"/>
</dbReference>
<dbReference type="EMBL" id="LT629792">
    <property type="protein sequence ID" value="SDT85476.1"/>
    <property type="molecule type" value="Genomic_DNA"/>
</dbReference>
<sequence>MRRLAGDVHIPDPMDAPSIQWGIIGASGIARTMCTAINSYTTSRVVAVAAREPSRAKAFARDNDVERAVDSYEELVACDDVDAVYVSTIHPYHARCALMALRAGKPVLVEKPFTMTAQQARDVFDAAERAHLFAMEAMWMRHLPHHHVLRAILAGGGLGAVHSVHADHGQRLLDVPRLIRPELGGGAVLDLGVYSLSFVHQVLGAPEELSAHGRMRPDHLDTAEVVTVRAGDALGVARAAMDARSATAAEVVCAGGCLELPEQFYQPGILQLRTWDDEGNEVVEQWDARIPGGFQYEAAEVARCLAQGHTQSSVMPWRTTVEVMDMIDQVRAQLDIRHPGING</sequence>
<dbReference type="InterPro" id="IPR055170">
    <property type="entry name" value="GFO_IDH_MocA-like_dom"/>
</dbReference>
<evidence type="ECO:0000313" key="6">
    <source>
        <dbReference type="Proteomes" id="UP000198976"/>
    </source>
</evidence>
<dbReference type="Pfam" id="PF22725">
    <property type="entry name" value="GFO_IDH_MocA_C3"/>
    <property type="match status" value="1"/>
</dbReference>
<evidence type="ECO:0000313" key="5">
    <source>
        <dbReference type="EMBL" id="SDT85476.1"/>
    </source>
</evidence>
<dbReference type="PANTHER" id="PTHR22604:SF105">
    <property type="entry name" value="TRANS-1,2-DIHYDROBENZENE-1,2-DIOL DEHYDROGENASE"/>
    <property type="match status" value="1"/>
</dbReference>
<dbReference type="Gene3D" id="3.40.50.720">
    <property type="entry name" value="NAD(P)-binding Rossmann-like Domain"/>
    <property type="match status" value="1"/>
</dbReference>
<dbReference type="Gene3D" id="3.30.360.10">
    <property type="entry name" value="Dihydrodipicolinate Reductase, domain 2"/>
    <property type="match status" value="1"/>
</dbReference>
<accession>A0ABY0V4V8</accession>
<evidence type="ECO:0000256" key="2">
    <source>
        <dbReference type="ARBA" id="ARBA00023002"/>
    </source>
</evidence>
<organism evidence="5 6">
    <name type="scientific">Schaalia radingae</name>
    <dbReference type="NCBI Taxonomy" id="131110"/>
    <lineage>
        <taxon>Bacteria</taxon>
        <taxon>Bacillati</taxon>
        <taxon>Actinomycetota</taxon>
        <taxon>Actinomycetes</taxon>
        <taxon>Actinomycetales</taxon>
        <taxon>Actinomycetaceae</taxon>
        <taxon>Schaalia</taxon>
    </lineage>
</organism>
<feature type="domain" description="GFO/IDH/MocA-like oxidoreductase" evidence="4">
    <location>
        <begin position="149"/>
        <end position="258"/>
    </location>
</feature>
<comment type="similarity">
    <text evidence="1">Belongs to the Gfo/Idh/MocA family.</text>
</comment>
<evidence type="ECO:0000259" key="4">
    <source>
        <dbReference type="Pfam" id="PF22725"/>
    </source>
</evidence>
<reference evidence="5 6" key="1">
    <citation type="submission" date="2016-10" db="EMBL/GenBank/DDBJ databases">
        <authorList>
            <person name="Varghese N."/>
            <person name="Submissions S."/>
        </authorList>
    </citation>
    <scope>NUCLEOTIDE SEQUENCE [LARGE SCALE GENOMIC DNA]</scope>
    <source>
        <strain evidence="5 6">DSM 9169</strain>
    </source>
</reference>
<evidence type="ECO:0000259" key="3">
    <source>
        <dbReference type="Pfam" id="PF01408"/>
    </source>
</evidence>
<feature type="domain" description="Gfo/Idh/MocA-like oxidoreductase N-terminal" evidence="3">
    <location>
        <begin position="19"/>
        <end position="134"/>
    </location>
</feature>
<name>A0ABY0V4V8_9ACTO</name>
<dbReference type="Proteomes" id="UP000198976">
    <property type="component" value="Chromosome I"/>
</dbReference>
<gene>
    <name evidence="5" type="ORF">SAMN04489714_0064</name>
</gene>
<keyword evidence="6" id="KW-1185">Reference proteome</keyword>
<dbReference type="InterPro" id="IPR036291">
    <property type="entry name" value="NAD(P)-bd_dom_sf"/>
</dbReference>
<dbReference type="SUPFAM" id="SSF51735">
    <property type="entry name" value="NAD(P)-binding Rossmann-fold domains"/>
    <property type="match status" value="1"/>
</dbReference>
<evidence type="ECO:0000256" key="1">
    <source>
        <dbReference type="ARBA" id="ARBA00010928"/>
    </source>
</evidence>
<dbReference type="InterPro" id="IPR050984">
    <property type="entry name" value="Gfo/Idh/MocA_domain"/>
</dbReference>
<dbReference type="PANTHER" id="PTHR22604">
    <property type="entry name" value="OXIDOREDUCTASES"/>
    <property type="match status" value="1"/>
</dbReference>
<protein>
    <submittedName>
        <fullName evidence="5">Predicted dehydrogenase</fullName>
    </submittedName>
</protein>
<keyword evidence="2" id="KW-0560">Oxidoreductase</keyword>